<sequence length="41" mass="4821">MRLVSSAWEPEIPRCWPDVPWFVVRLLIARFTDGHQARNLG</sequence>
<reference evidence="1" key="2">
    <citation type="journal article" date="2015" name="Data Brief">
        <title>Shoot transcriptome of the giant reed, Arundo donax.</title>
        <authorList>
            <person name="Barrero R.A."/>
            <person name="Guerrero F.D."/>
            <person name="Moolhuijzen P."/>
            <person name="Goolsby J.A."/>
            <person name="Tidwell J."/>
            <person name="Bellgard S.E."/>
            <person name="Bellgard M.I."/>
        </authorList>
    </citation>
    <scope>NUCLEOTIDE SEQUENCE</scope>
    <source>
        <tissue evidence="1">Shoot tissue taken approximately 20 cm above the soil surface</tissue>
    </source>
</reference>
<name>A0A0A9C8F6_ARUDO</name>
<proteinExistence type="predicted"/>
<dbReference type="AlphaFoldDB" id="A0A0A9C8F6"/>
<evidence type="ECO:0000313" key="1">
    <source>
        <dbReference type="EMBL" id="JAD72569.1"/>
    </source>
</evidence>
<accession>A0A0A9C8F6</accession>
<reference evidence="1" key="1">
    <citation type="submission" date="2014-09" db="EMBL/GenBank/DDBJ databases">
        <authorList>
            <person name="Magalhaes I.L.F."/>
            <person name="Oliveira U."/>
            <person name="Santos F.R."/>
            <person name="Vidigal T.H.D.A."/>
            <person name="Brescovit A.D."/>
            <person name="Santos A.J."/>
        </authorList>
    </citation>
    <scope>NUCLEOTIDE SEQUENCE</scope>
    <source>
        <tissue evidence="1">Shoot tissue taken approximately 20 cm above the soil surface</tissue>
    </source>
</reference>
<dbReference type="EMBL" id="GBRH01225326">
    <property type="protein sequence ID" value="JAD72569.1"/>
    <property type="molecule type" value="Transcribed_RNA"/>
</dbReference>
<organism evidence="1">
    <name type="scientific">Arundo donax</name>
    <name type="common">Giant reed</name>
    <name type="synonym">Donax arundinaceus</name>
    <dbReference type="NCBI Taxonomy" id="35708"/>
    <lineage>
        <taxon>Eukaryota</taxon>
        <taxon>Viridiplantae</taxon>
        <taxon>Streptophyta</taxon>
        <taxon>Embryophyta</taxon>
        <taxon>Tracheophyta</taxon>
        <taxon>Spermatophyta</taxon>
        <taxon>Magnoliopsida</taxon>
        <taxon>Liliopsida</taxon>
        <taxon>Poales</taxon>
        <taxon>Poaceae</taxon>
        <taxon>PACMAD clade</taxon>
        <taxon>Arundinoideae</taxon>
        <taxon>Arundineae</taxon>
        <taxon>Arundo</taxon>
    </lineage>
</organism>
<protein>
    <submittedName>
        <fullName evidence="1">Uncharacterized protein</fullName>
    </submittedName>
</protein>